<gene>
    <name evidence="7" type="primary">tmk</name>
    <name evidence="9" type="ordered locus">Mahau_1365</name>
</gene>
<proteinExistence type="inferred from homology"/>
<dbReference type="HAMAP" id="MF_00165">
    <property type="entry name" value="Thymidylate_kinase"/>
    <property type="match status" value="1"/>
</dbReference>
<dbReference type="AlphaFoldDB" id="F3ZXA2"/>
<evidence type="ECO:0000256" key="1">
    <source>
        <dbReference type="ARBA" id="ARBA00009776"/>
    </source>
</evidence>
<dbReference type="GO" id="GO:0008168">
    <property type="term" value="F:methyltransferase activity"/>
    <property type="evidence" value="ECO:0007669"/>
    <property type="project" value="UniProtKB-KW"/>
</dbReference>
<comment type="catalytic activity">
    <reaction evidence="7">
        <text>dTMP + ATP = dTDP + ADP</text>
        <dbReference type="Rhea" id="RHEA:13517"/>
        <dbReference type="ChEBI" id="CHEBI:30616"/>
        <dbReference type="ChEBI" id="CHEBI:58369"/>
        <dbReference type="ChEBI" id="CHEBI:63528"/>
        <dbReference type="ChEBI" id="CHEBI:456216"/>
        <dbReference type="EC" id="2.7.4.9"/>
    </reaction>
</comment>
<keyword evidence="4 7" id="KW-0547">Nucleotide-binding</keyword>
<keyword evidence="2 7" id="KW-0808">Transferase</keyword>
<dbReference type="GO" id="GO:0006233">
    <property type="term" value="P:dTDP biosynthetic process"/>
    <property type="evidence" value="ECO:0007669"/>
    <property type="project" value="InterPro"/>
</dbReference>
<dbReference type="eggNOG" id="COG0125">
    <property type="taxonomic scope" value="Bacteria"/>
</dbReference>
<keyword evidence="5 7" id="KW-0418">Kinase</keyword>
<evidence type="ECO:0000256" key="5">
    <source>
        <dbReference type="ARBA" id="ARBA00022777"/>
    </source>
</evidence>
<dbReference type="GO" id="GO:0005737">
    <property type="term" value="C:cytoplasm"/>
    <property type="evidence" value="ECO:0007669"/>
    <property type="project" value="TreeGrafter"/>
</dbReference>
<dbReference type="GO" id="GO:0004798">
    <property type="term" value="F:dTMP kinase activity"/>
    <property type="evidence" value="ECO:0007669"/>
    <property type="project" value="UniProtKB-UniRule"/>
</dbReference>
<organism evidence="9 10">
    <name type="scientific">Mahella australiensis (strain DSM 15567 / CIP 107919 / 50-1 BON)</name>
    <dbReference type="NCBI Taxonomy" id="697281"/>
    <lineage>
        <taxon>Bacteria</taxon>
        <taxon>Bacillati</taxon>
        <taxon>Bacillota</taxon>
        <taxon>Clostridia</taxon>
        <taxon>Thermoanaerobacterales</taxon>
        <taxon>Thermoanaerobacterales Family IV. Incertae Sedis</taxon>
        <taxon>Mahella</taxon>
    </lineage>
</organism>
<comment type="similarity">
    <text evidence="1 7">Belongs to the thymidylate kinase family.</text>
</comment>
<keyword evidence="10" id="KW-1185">Reference proteome</keyword>
<dbReference type="InterPro" id="IPR027417">
    <property type="entry name" value="P-loop_NTPase"/>
</dbReference>
<dbReference type="CDD" id="cd01672">
    <property type="entry name" value="TMPK"/>
    <property type="match status" value="1"/>
</dbReference>
<dbReference type="Pfam" id="PF02223">
    <property type="entry name" value="Thymidylate_kin"/>
    <property type="match status" value="1"/>
</dbReference>
<dbReference type="STRING" id="697281.Mahau_1365"/>
<evidence type="ECO:0000256" key="2">
    <source>
        <dbReference type="ARBA" id="ARBA00022679"/>
    </source>
</evidence>
<dbReference type="RefSeq" id="WP_013780989.1">
    <property type="nucleotide sequence ID" value="NC_015520.1"/>
</dbReference>
<feature type="domain" description="Thymidylate kinase-like" evidence="8">
    <location>
        <begin position="22"/>
        <end position="210"/>
    </location>
</feature>
<keyword evidence="3 7" id="KW-0545">Nucleotide biosynthesis</keyword>
<dbReference type="OrthoDB" id="9774907at2"/>
<evidence type="ECO:0000256" key="4">
    <source>
        <dbReference type="ARBA" id="ARBA00022741"/>
    </source>
</evidence>
<dbReference type="NCBIfam" id="TIGR00041">
    <property type="entry name" value="DTMP_kinase"/>
    <property type="match status" value="1"/>
</dbReference>
<dbReference type="Gene3D" id="3.40.50.300">
    <property type="entry name" value="P-loop containing nucleotide triphosphate hydrolases"/>
    <property type="match status" value="1"/>
</dbReference>
<dbReference type="GO" id="GO:0006235">
    <property type="term" value="P:dTTP biosynthetic process"/>
    <property type="evidence" value="ECO:0007669"/>
    <property type="project" value="UniProtKB-UniRule"/>
</dbReference>
<dbReference type="InterPro" id="IPR039430">
    <property type="entry name" value="Thymidylate_kin-like_dom"/>
</dbReference>
<name>F3ZXA2_MAHA5</name>
<evidence type="ECO:0000313" key="10">
    <source>
        <dbReference type="Proteomes" id="UP000008457"/>
    </source>
</evidence>
<dbReference type="KEGG" id="mas:Mahau_1365"/>
<evidence type="ECO:0000256" key="7">
    <source>
        <dbReference type="HAMAP-Rule" id="MF_00165"/>
    </source>
</evidence>
<accession>F3ZXA2</accession>
<reference evidence="9 10" key="2">
    <citation type="journal article" date="2011" name="Stand. Genomic Sci.">
        <title>Complete genome sequence of Mahella australiensis type strain (50-1 BON).</title>
        <authorList>
            <person name="Sikorski J."/>
            <person name="Teshima H."/>
            <person name="Nolan M."/>
            <person name="Lucas S."/>
            <person name="Hammon N."/>
            <person name="Deshpande S."/>
            <person name="Cheng J.F."/>
            <person name="Pitluck S."/>
            <person name="Liolios K."/>
            <person name="Pagani I."/>
            <person name="Ivanova N."/>
            <person name="Huntemann M."/>
            <person name="Mavromatis K."/>
            <person name="Ovchinikova G."/>
            <person name="Pati A."/>
            <person name="Tapia R."/>
            <person name="Han C."/>
            <person name="Goodwin L."/>
            <person name="Chen A."/>
            <person name="Palaniappan K."/>
            <person name="Land M."/>
            <person name="Hauser L."/>
            <person name="Ngatchou-Djao O.D."/>
            <person name="Rohde M."/>
            <person name="Pukall R."/>
            <person name="Spring S."/>
            <person name="Abt B."/>
            <person name="Goker M."/>
            <person name="Detter J.C."/>
            <person name="Woyke T."/>
            <person name="Bristow J."/>
            <person name="Markowitz V."/>
            <person name="Hugenholtz P."/>
            <person name="Eisen J.A."/>
            <person name="Kyrpides N.C."/>
            <person name="Klenk H.P."/>
            <person name="Lapidus A."/>
        </authorList>
    </citation>
    <scope>NUCLEOTIDE SEQUENCE [LARGE SCALE GENOMIC DNA]</scope>
    <source>
        <strain evidence="10">DSM 15567 / CIP 107919 / 50-1 BON</strain>
    </source>
</reference>
<dbReference type="GO" id="GO:0032259">
    <property type="term" value="P:methylation"/>
    <property type="evidence" value="ECO:0007669"/>
    <property type="project" value="UniProtKB-KW"/>
</dbReference>
<evidence type="ECO:0000259" key="8">
    <source>
        <dbReference type="Pfam" id="PF02223"/>
    </source>
</evidence>
<dbReference type="InterPro" id="IPR018094">
    <property type="entry name" value="Thymidylate_kinase"/>
</dbReference>
<dbReference type="PANTHER" id="PTHR10344:SF1">
    <property type="entry name" value="THYMIDYLATE KINASE"/>
    <property type="match status" value="1"/>
</dbReference>
<dbReference type="EC" id="2.7.4.9" evidence="7"/>
<evidence type="ECO:0000256" key="3">
    <source>
        <dbReference type="ARBA" id="ARBA00022727"/>
    </source>
</evidence>
<comment type="function">
    <text evidence="7">Phosphorylation of dTMP to form dTDP in both de novo and salvage pathways of dTTP synthesis.</text>
</comment>
<keyword evidence="6 7" id="KW-0067">ATP-binding</keyword>
<protein>
    <recommendedName>
        <fullName evidence="7">Thymidylate kinase</fullName>
        <ecNumber evidence="7">2.7.4.9</ecNumber>
    </recommendedName>
    <alternativeName>
        <fullName evidence="7">dTMP kinase</fullName>
    </alternativeName>
</protein>
<evidence type="ECO:0000256" key="6">
    <source>
        <dbReference type="ARBA" id="ARBA00022840"/>
    </source>
</evidence>
<dbReference type="SUPFAM" id="SSF52540">
    <property type="entry name" value="P-loop containing nucleoside triphosphate hydrolases"/>
    <property type="match status" value="1"/>
</dbReference>
<feature type="binding site" evidence="7">
    <location>
        <begin position="24"/>
        <end position="31"/>
    </location>
    <ligand>
        <name>ATP</name>
        <dbReference type="ChEBI" id="CHEBI:30616"/>
    </ligand>
</feature>
<dbReference type="GO" id="GO:0005524">
    <property type="term" value="F:ATP binding"/>
    <property type="evidence" value="ECO:0007669"/>
    <property type="project" value="UniProtKB-UniRule"/>
</dbReference>
<dbReference type="Proteomes" id="UP000008457">
    <property type="component" value="Chromosome"/>
</dbReference>
<dbReference type="HOGENOM" id="CLU_049131_1_1_9"/>
<dbReference type="PANTHER" id="PTHR10344">
    <property type="entry name" value="THYMIDYLATE KINASE"/>
    <property type="match status" value="1"/>
</dbReference>
<reference evidence="10" key="1">
    <citation type="submission" date="2010-11" db="EMBL/GenBank/DDBJ databases">
        <title>The complete genome of Mahella australiensis DSM 15567.</title>
        <authorList>
            <consortium name="US DOE Joint Genome Institute (JGI-PGF)"/>
            <person name="Lucas S."/>
            <person name="Copeland A."/>
            <person name="Lapidus A."/>
            <person name="Bruce D."/>
            <person name="Goodwin L."/>
            <person name="Pitluck S."/>
            <person name="Kyrpides N."/>
            <person name="Mavromatis K."/>
            <person name="Pagani I."/>
            <person name="Ivanova N."/>
            <person name="Teshima H."/>
            <person name="Brettin T."/>
            <person name="Detter J.C."/>
            <person name="Han C."/>
            <person name="Tapia R."/>
            <person name="Land M."/>
            <person name="Hauser L."/>
            <person name="Markowitz V."/>
            <person name="Cheng J.-F."/>
            <person name="Hugenholtz P."/>
            <person name="Woyke T."/>
            <person name="Wu D."/>
            <person name="Spring S."/>
            <person name="Pukall R."/>
            <person name="Steenblock K."/>
            <person name="Schneider S."/>
            <person name="Klenk H.-P."/>
            <person name="Eisen J.A."/>
        </authorList>
    </citation>
    <scope>NUCLEOTIDE SEQUENCE [LARGE SCALE GENOMIC DNA]</scope>
    <source>
        <strain evidence="10">DSM 15567 / CIP 107919 / 50-1 BON</strain>
    </source>
</reference>
<keyword evidence="9" id="KW-0489">Methyltransferase</keyword>
<evidence type="ECO:0000313" key="9">
    <source>
        <dbReference type="EMBL" id="AEE96559.1"/>
    </source>
</evidence>
<sequence>MAMRKVRELGINKTYPGKLFIVEGIDGSGKSTQIYLLKRWLEQQGYTVFFTEWNSSDLVKDATRKAKKKNMLTPTTFSLIHAADFADRYERLIWPHLKAGYIVLADRYIYTAYARDIARGVDPDWVRNIYSFAAKPTAAFYFQVPVEVGVSRILRGRTALKYHEAGMDLGLSNDPAESFKLFQGIIKDQYDAMVQSEGFRVIDGTLPIEEQQVRMREMVQIMIKRYKPPFVIPDQSSLQS</sequence>
<dbReference type="EMBL" id="CP002360">
    <property type="protein sequence ID" value="AEE96559.1"/>
    <property type="molecule type" value="Genomic_DNA"/>
</dbReference>
<dbReference type="GO" id="GO:0006227">
    <property type="term" value="P:dUDP biosynthetic process"/>
    <property type="evidence" value="ECO:0007669"/>
    <property type="project" value="TreeGrafter"/>
</dbReference>